<keyword evidence="1" id="KW-0812">Transmembrane</keyword>
<accession>A0AAW1N3L9</accession>
<protein>
    <submittedName>
        <fullName evidence="2">Uncharacterized protein</fullName>
    </submittedName>
</protein>
<dbReference type="Proteomes" id="UP001458880">
    <property type="component" value="Unassembled WGS sequence"/>
</dbReference>
<dbReference type="EMBL" id="JASPKY010000019">
    <property type="protein sequence ID" value="KAK9752594.1"/>
    <property type="molecule type" value="Genomic_DNA"/>
</dbReference>
<keyword evidence="3" id="KW-1185">Reference proteome</keyword>
<proteinExistence type="predicted"/>
<evidence type="ECO:0000313" key="3">
    <source>
        <dbReference type="Proteomes" id="UP001458880"/>
    </source>
</evidence>
<keyword evidence="1" id="KW-0472">Membrane</keyword>
<evidence type="ECO:0000313" key="2">
    <source>
        <dbReference type="EMBL" id="KAK9752594.1"/>
    </source>
</evidence>
<dbReference type="AlphaFoldDB" id="A0AAW1N3L9"/>
<sequence length="92" mass="10797">MKKTFLSKSREIGVIVVIKFIQFNSISVDAIRVLDTKTPNFIIRFLLEFRIEPFTDIILVFEICLFGFPRFILPGTIIMSDAWRAYNVYVFL</sequence>
<feature type="transmembrane region" description="Helical" evidence="1">
    <location>
        <begin position="54"/>
        <end position="73"/>
    </location>
</feature>
<comment type="caution">
    <text evidence="2">The sequence shown here is derived from an EMBL/GenBank/DDBJ whole genome shotgun (WGS) entry which is preliminary data.</text>
</comment>
<keyword evidence="1" id="KW-1133">Transmembrane helix</keyword>
<organism evidence="2 3">
    <name type="scientific">Popillia japonica</name>
    <name type="common">Japanese beetle</name>
    <dbReference type="NCBI Taxonomy" id="7064"/>
    <lineage>
        <taxon>Eukaryota</taxon>
        <taxon>Metazoa</taxon>
        <taxon>Ecdysozoa</taxon>
        <taxon>Arthropoda</taxon>
        <taxon>Hexapoda</taxon>
        <taxon>Insecta</taxon>
        <taxon>Pterygota</taxon>
        <taxon>Neoptera</taxon>
        <taxon>Endopterygota</taxon>
        <taxon>Coleoptera</taxon>
        <taxon>Polyphaga</taxon>
        <taxon>Scarabaeiformia</taxon>
        <taxon>Scarabaeidae</taxon>
        <taxon>Rutelinae</taxon>
        <taxon>Popillia</taxon>
    </lineage>
</organism>
<name>A0AAW1N3L9_POPJA</name>
<gene>
    <name evidence="2" type="ORF">QE152_g4165</name>
</gene>
<evidence type="ECO:0000256" key="1">
    <source>
        <dbReference type="SAM" id="Phobius"/>
    </source>
</evidence>
<reference evidence="2 3" key="1">
    <citation type="journal article" date="2024" name="BMC Genomics">
        <title>De novo assembly and annotation of Popillia japonica's genome with initial clues to its potential as an invasive pest.</title>
        <authorList>
            <person name="Cucini C."/>
            <person name="Boschi S."/>
            <person name="Funari R."/>
            <person name="Cardaioli E."/>
            <person name="Iannotti N."/>
            <person name="Marturano G."/>
            <person name="Paoli F."/>
            <person name="Bruttini M."/>
            <person name="Carapelli A."/>
            <person name="Frati F."/>
            <person name="Nardi F."/>
        </authorList>
    </citation>
    <scope>NUCLEOTIDE SEQUENCE [LARGE SCALE GENOMIC DNA]</scope>
    <source>
        <strain evidence="2">DMR45628</strain>
    </source>
</reference>